<accession>A0AAP9T312</accession>
<dbReference type="Proteomes" id="UP000509761">
    <property type="component" value="Chromosome"/>
</dbReference>
<evidence type="ECO:0000313" key="1">
    <source>
        <dbReference type="EMBL" id="QKS26076.1"/>
    </source>
</evidence>
<gene>
    <name evidence="1" type="ORF">FX987_03873</name>
</gene>
<dbReference type="EMBL" id="CP054580">
    <property type="protein sequence ID" value="QKS26076.1"/>
    <property type="molecule type" value="Genomic_DNA"/>
</dbReference>
<dbReference type="AlphaFoldDB" id="A0AAP9T312"/>
<dbReference type="SUPFAM" id="SSF52499">
    <property type="entry name" value="Isochorismatase-like hydrolases"/>
    <property type="match status" value="1"/>
</dbReference>
<keyword evidence="2" id="KW-1185">Reference proteome</keyword>
<dbReference type="InterPro" id="IPR036380">
    <property type="entry name" value="Isochorismatase-like_sf"/>
</dbReference>
<organism evidence="1 2">
    <name type="scientific">Vreelandella titanicae</name>
    <dbReference type="NCBI Taxonomy" id="664683"/>
    <lineage>
        <taxon>Bacteria</taxon>
        <taxon>Pseudomonadati</taxon>
        <taxon>Pseudomonadota</taxon>
        <taxon>Gammaproteobacteria</taxon>
        <taxon>Oceanospirillales</taxon>
        <taxon>Halomonadaceae</taxon>
        <taxon>Vreelandella</taxon>
    </lineage>
</organism>
<proteinExistence type="predicted"/>
<sequence length="34" mass="3767">MKFELNNPTKTALLVIDMENDFVKPGAPMCVPMA</sequence>
<protein>
    <submittedName>
        <fullName evidence="1">Uncharacterized protein</fullName>
    </submittedName>
</protein>
<reference evidence="1 2" key="1">
    <citation type="submission" date="2019-12" db="EMBL/GenBank/DDBJ databases">
        <title>Genome sequencing and assembly of endphytes of Porphyra tenera.</title>
        <authorList>
            <person name="Park J.M."/>
            <person name="Shin R."/>
            <person name="Jo S.H."/>
        </authorList>
    </citation>
    <scope>NUCLEOTIDE SEQUENCE [LARGE SCALE GENOMIC DNA]</scope>
    <source>
        <strain evidence="1 2">GPM3</strain>
    </source>
</reference>
<dbReference type="Gene3D" id="3.40.50.850">
    <property type="entry name" value="Isochorismatase-like"/>
    <property type="match status" value="1"/>
</dbReference>
<name>A0AAP9T312_9GAMM</name>
<evidence type="ECO:0000313" key="2">
    <source>
        <dbReference type="Proteomes" id="UP000509761"/>
    </source>
</evidence>